<dbReference type="GO" id="GO:0102816">
    <property type="term" value="F:UDP-D-glucose:delphinidin 3-O-glucosyl-5-O-caffeoylglucoside -O-beta-D-glucosyltransferase activity"/>
    <property type="evidence" value="ECO:0007669"/>
    <property type="project" value="UniProtKB-EC"/>
</dbReference>
<comment type="function">
    <text evidence="7">Catalyzes the glucosylation at the O-5 position of anthocyanidin 3-glucosides to form anthocyanidin 3,5-di-O-glucosides using UDP-glucose as sugar donor. Anthocyanidin 3,5-di-O-glucosides are molecules that are responsible for pigmentation. Also acts on anthocyanidin 3-O-(6-O-malonylglucoside). Much less active with hydroxycinnamoylglucose derivatives. No activity in the absence of the 3-O-glucoside group.</text>
</comment>
<organism evidence="10 11">
    <name type="scientific">Salvia divinorum</name>
    <name type="common">Maria pastora</name>
    <name type="synonym">Diviner's sage</name>
    <dbReference type="NCBI Taxonomy" id="28513"/>
    <lineage>
        <taxon>Eukaryota</taxon>
        <taxon>Viridiplantae</taxon>
        <taxon>Streptophyta</taxon>
        <taxon>Embryophyta</taxon>
        <taxon>Tracheophyta</taxon>
        <taxon>Spermatophyta</taxon>
        <taxon>Magnoliopsida</taxon>
        <taxon>eudicotyledons</taxon>
        <taxon>Gunneridae</taxon>
        <taxon>Pentapetalae</taxon>
        <taxon>asterids</taxon>
        <taxon>lamiids</taxon>
        <taxon>Lamiales</taxon>
        <taxon>Lamiaceae</taxon>
        <taxon>Nepetoideae</taxon>
        <taxon>Mentheae</taxon>
        <taxon>Salviinae</taxon>
        <taxon>Salvia</taxon>
        <taxon>Salvia subgen. Calosphace</taxon>
    </lineage>
</organism>
<dbReference type="CDD" id="cd03784">
    <property type="entry name" value="GT1_Gtf-like"/>
    <property type="match status" value="1"/>
</dbReference>
<keyword evidence="5" id="KW-0732">Signal</keyword>
<evidence type="ECO:0000313" key="11">
    <source>
        <dbReference type="Proteomes" id="UP001567538"/>
    </source>
</evidence>
<evidence type="ECO:0000313" key="10">
    <source>
        <dbReference type="EMBL" id="KAL1561576.1"/>
    </source>
</evidence>
<dbReference type="Proteomes" id="UP001567538">
    <property type="component" value="Unassembled WGS sequence"/>
</dbReference>
<proteinExistence type="inferred from homology"/>
<dbReference type="Pfam" id="PF00201">
    <property type="entry name" value="UDPGT"/>
    <property type="match status" value="1"/>
</dbReference>
<evidence type="ECO:0000256" key="3">
    <source>
        <dbReference type="ARBA" id="ARBA00022676"/>
    </source>
</evidence>
<dbReference type="AlphaFoldDB" id="A0ABD1HYN1"/>
<reference evidence="10 11" key="1">
    <citation type="submission" date="2024-06" db="EMBL/GenBank/DDBJ databases">
        <title>A chromosome level genome sequence of Diviner's sage (Salvia divinorum).</title>
        <authorList>
            <person name="Ford S.A."/>
            <person name="Ro D.-K."/>
            <person name="Ness R.W."/>
            <person name="Phillips M.A."/>
        </authorList>
    </citation>
    <scope>NUCLEOTIDE SEQUENCE [LARGE SCALE GENOMIC DNA]</scope>
    <source>
        <strain evidence="10">SAF-2024a</strain>
        <tissue evidence="10">Leaf</tissue>
    </source>
</reference>
<keyword evidence="11" id="KW-1185">Reference proteome</keyword>
<evidence type="ECO:0000256" key="4">
    <source>
        <dbReference type="ARBA" id="ARBA00022679"/>
    </source>
</evidence>
<comment type="caution">
    <text evidence="10">The sequence shown here is derived from an EMBL/GenBank/DDBJ whole genome shotgun (WGS) entry which is preliminary data.</text>
</comment>
<sequence length="455" mass="50180">MAEKHILLVTFPAQGHINPSLQFAKRLAKHGVKVTVLTSTSATARMSQTLSPFFRSLIDVVSFSTGPDSSAQDANKFNQAITHHGTKAVEDAVAANRAAGRPYSRIVYSLLVPWAGLAARRLGVPVTLLCIQPAALFGVYFHYHNKNFDPSEEVIEMRGVPRLRRGDLPSFFLDTNPIVRDFGNRLLSDIFEILDGEDERATVVVNTFDALEAEALRGLDRYRLAAIGPLIPSAFLDGADPSDASFGGDLVQKSDGYMQFLDSAERESVIYVAFGSNSRLPWSQTEAIAEALVRIRRPFLWVMRDSEERERLSCKEELEKRGKVVSWCNQVEVLSHRSVGCFVSHCGWNSTLESLAAGVPVVAMAQAVDQVTNAKLVEDLWRCGVGAAKEEIVVADEIVRCLEVVMDGGDESREMRRSAKKWRDLAREAVADGGTSQVNLTMFVDQIVVDSQSTF</sequence>
<evidence type="ECO:0000256" key="6">
    <source>
        <dbReference type="ARBA" id="ARBA00050360"/>
    </source>
</evidence>
<dbReference type="PANTHER" id="PTHR11926">
    <property type="entry name" value="GLUCOSYL/GLUCURONOSYL TRANSFERASES"/>
    <property type="match status" value="1"/>
</dbReference>
<dbReference type="SUPFAM" id="SSF53756">
    <property type="entry name" value="UDP-Glycosyltransferase/glycogen phosphorylase"/>
    <property type="match status" value="1"/>
</dbReference>
<dbReference type="InterPro" id="IPR002213">
    <property type="entry name" value="UDP_glucos_trans"/>
</dbReference>
<evidence type="ECO:0000256" key="7">
    <source>
        <dbReference type="ARBA" id="ARBA00056922"/>
    </source>
</evidence>
<keyword evidence="3 8" id="KW-0328">Glycosyltransferase</keyword>
<protein>
    <recommendedName>
        <fullName evidence="9">Glycosyltransferase</fullName>
        <ecNumber evidence="9">2.4.1.-</ecNumber>
    </recommendedName>
</protein>
<evidence type="ECO:0000256" key="9">
    <source>
        <dbReference type="RuleBase" id="RU362057"/>
    </source>
</evidence>
<dbReference type="PROSITE" id="PS00375">
    <property type="entry name" value="UDPGT"/>
    <property type="match status" value="1"/>
</dbReference>
<comment type="pathway">
    <text evidence="1">Pigment biosynthesis; anthocyanin biosynthesis.</text>
</comment>
<evidence type="ECO:0000256" key="5">
    <source>
        <dbReference type="ARBA" id="ARBA00022729"/>
    </source>
</evidence>
<keyword evidence="4 8" id="KW-0808">Transferase</keyword>
<evidence type="ECO:0000256" key="8">
    <source>
        <dbReference type="RuleBase" id="RU003718"/>
    </source>
</evidence>
<dbReference type="FunFam" id="3.40.50.2000:FF:000019">
    <property type="entry name" value="Glycosyltransferase"/>
    <property type="match status" value="1"/>
</dbReference>
<dbReference type="Gene3D" id="3.40.50.2000">
    <property type="entry name" value="Glycogen Phosphorylase B"/>
    <property type="match status" value="2"/>
</dbReference>
<dbReference type="PANTHER" id="PTHR11926:SF870">
    <property type="entry name" value="UDP-GLYCOSYLTRANSFERASE 75B1"/>
    <property type="match status" value="1"/>
</dbReference>
<dbReference type="EC" id="2.4.1.-" evidence="9"/>
<comment type="similarity">
    <text evidence="2 8">Belongs to the UDP-glycosyltransferase family.</text>
</comment>
<evidence type="ECO:0000256" key="1">
    <source>
        <dbReference type="ARBA" id="ARBA00004935"/>
    </source>
</evidence>
<dbReference type="InterPro" id="IPR035595">
    <property type="entry name" value="UDP_glycos_trans_CS"/>
</dbReference>
<comment type="catalytic activity">
    <reaction evidence="6">
        <text>an anthocyanidin 3-O-beta-D-glucoside + UDP-alpha-D-glucose = an anthocyanidin 3,5-di-O-beta-D-glucoside + UDP + 2 H(+)</text>
        <dbReference type="Rhea" id="RHEA:35423"/>
        <dbReference type="ChEBI" id="CHEBI:15378"/>
        <dbReference type="ChEBI" id="CHEBI:16307"/>
        <dbReference type="ChEBI" id="CHEBI:57503"/>
        <dbReference type="ChEBI" id="CHEBI:58223"/>
        <dbReference type="ChEBI" id="CHEBI:58885"/>
        <dbReference type="EC" id="2.4.1.298"/>
    </reaction>
</comment>
<evidence type="ECO:0000256" key="2">
    <source>
        <dbReference type="ARBA" id="ARBA00009995"/>
    </source>
</evidence>
<dbReference type="EMBL" id="JBEAFC010000003">
    <property type="protein sequence ID" value="KAL1561576.1"/>
    <property type="molecule type" value="Genomic_DNA"/>
</dbReference>
<name>A0ABD1HYN1_SALDI</name>
<gene>
    <name evidence="10" type="ORF">AAHA92_04264</name>
</gene>
<accession>A0ABD1HYN1</accession>